<evidence type="ECO:0000256" key="2">
    <source>
        <dbReference type="ARBA" id="ARBA00005589"/>
    </source>
</evidence>
<keyword evidence="4" id="KW-0934">Plastid</keyword>
<dbReference type="InterPro" id="IPR036870">
    <property type="entry name" value="Ribosomal_bS18_sf"/>
</dbReference>
<dbReference type="PRINTS" id="PR00974">
    <property type="entry name" value="RIBOSOMALS18"/>
</dbReference>
<gene>
    <name evidence="11" type="ORF">UBRO2_05519</name>
</gene>
<keyword evidence="6 9" id="KW-0687">Ribonucleoprotein</keyword>
<dbReference type="SUPFAM" id="SSF46911">
    <property type="entry name" value="Ribosomal protein S18"/>
    <property type="match status" value="1"/>
</dbReference>
<dbReference type="InterPro" id="IPR036322">
    <property type="entry name" value="WD40_repeat_dom_sf"/>
</dbReference>
<evidence type="ECO:0000313" key="11">
    <source>
        <dbReference type="EMBL" id="SYW84419.1"/>
    </source>
</evidence>
<dbReference type="GO" id="GO:0003735">
    <property type="term" value="F:structural constituent of ribosome"/>
    <property type="evidence" value="ECO:0007669"/>
    <property type="project" value="InterPro"/>
</dbReference>
<sequence length="430" mass="46514">MKATTSLINATLRTAAFASTGRTTLRWFTRTCRTLDDSSSSSSSSTSPLDELSSSIERLAALRSSTPSSASASTTAFSIHNPRSSTPPASTRQTVSGRAFMNGHYYNPSTLSFNSITQRAARLARPLLGPTKKEAMSQDLIYQNGLNPAKASLNDDTYKNAAILANYVSEMGKILPRSSTGLTRKSQRQVGKAVRRARSMGLLPVMSRGGARSAGAGWKEGLVALPNTLDAAYIDILDLNTGIRTHEAIGKADISRPASRLPIVMSLHLTSNAVIAGYEDGWVKNWSLAGILLWQQRCHSEPLTSLDISEHHSFGISVAADDRLVRFSLHCQHDKHTPDMARTNTAGHASIVIAPNGKTCALAAWNGSDTVECLAFAYVTTSQDDEDEDEEDEEDEEKDERKSGQVTAKNTELILAAGGRDGKISLWKYH</sequence>
<feature type="compositionally biased region" description="Acidic residues" evidence="10">
    <location>
        <begin position="383"/>
        <end position="398"/>
    </location>
</feature>
<comment type="caution">
    <text evidence="11">The sequence shown here is derived from an EMBL/GenBank/DDBJ whole genome shotgun (WGS) entry which is preliminary data.</text>
</comment>
<comment type="subcellular location">
    <subcellularLocation>
        <location evidence="1">Plastid</location>
        <location evidence="1">Chloroplast</location>
    </subcellularLocation>
</comment>
<evidence type="ECO:0000256" key="9">
    <source>
        <dbReference type="RuleBase" id="RU003910"/>
    </source>
</evidence>
<dbReference type="PANTHER" id="PTHR13479:SF40">
    <property type="entry name" value="SMALL RIBOSOMAL SUBUNIT PROTEIN BS18M"/>
    <property type="match status" value="1"/>
</dbReference>
<evidence type="ECO:0000256" key="3">
    <source>
        <dbReference type="ARBA" id="ARBA00022528"/>
    </source>
</evidence>
<evidence type="ECO:0000256" key="8">
    <source>
        <dbReference type="ARBA" id="ARBA00035368"/>
    </source>
</evidence>
<reference evidence="11" key="1">
    <citation type="submission" date="2018-08" db="EMBL/GenBank/DDBJ databases">
        <authorList>
            <person name="Guldener U."/>
        </authorList>
    </citation>
    <scope>NUCLEOTIDE SEQUENCE</scope>
    <source>
        <strain evidence="11">UB2</strain>
    </source>
</reference>
<dbReference type="InterPro" id="IPR015943">
    <property type="entry name" value="WD40/YVTN_repeat-like_dom_sf"/>
</dbReference>
<dbReference type="AlphaFoldDB" id="A0A8H8TUT4"/>
<feature type="compositionally biased region" description="Low complexity" evidence="10">
    <location>
        <begin position="64"/>
        <end position="78"/>
    </location>
</feature>
<dbReference type="Proteomes" id="UP000658997">
    <property type="component" value="Unassembled WGS sequence"/>
</dbReference>
<dbReference type="PANTHER" id="PTHR13479">
    <property type="entry name" value="30S RIBOSOMAL PROTEIN S18"/>
    <property type="match status" value="1"/>
</dbReference>
<evidence type="ECO:0000256" key="4">
    <source>
        <dbReference type="ARBA" id="ARBA00022640"/>
    </source>
</evidence>
<feature type="compositionally biased region" description="Polar residues" evidence="10">
    <location>
        <begin position="81"/>
        <end position="93"/>
    </location>
</feature>
<evidence type="ECO:0000256" key="1">
    <source>
        <dbReference type="ARBA" id="ARBA00004229"/>
    </source>
</evidence>
<evidence type="ECO:0000256" key="7">
    <source>
        <dbReference type="ARBA" id="ARBA00035264"/>
    </source>
</evidence>
<evidence type="ECO:0000256" key="10">
    <source>
        <dbReference type="SAM" id="MobiDB-lite"/>
    </source>
</evidence>
<organism evidence="11 12">
    <name type="scientific">Ustilago bromivora</name>
    <dbReference type="NCBI Taxonomy" id="307758"/>
    <lineage>
        <taxon>Eukaryota</taxon>
        <taxon>Fungi</taxon>
        <taxon>Dikarya</taxon>
        <taxon>Basidiomycota</taxon>
        <taxon>Ustilaginomycotina</taxon>
        <taxon>Ustilaginomycetes</taxon>
        <taxon>Ustilaginales</taxon>
        <taxon>Ustilaginaceae</taxon>
        <taxon>Ustilago</taxon>
    </lineage>
</organism>
<protein>
    <recommendedName>
        <fullName evidence="7">Small ribosomal subunit protein bS18m</fullName>
    </recommendedName>
    <alternativeName>
        <fullName evidence="8">30S ribosomal protein S18, chloroplastic</fullName>
    </alternativeName>
</protein>
<keyword evidence="5 9" id="KW-0689">Ribosomal protein</keyword>
<keyword evidence="12" id="KW-1185">Reference proteome</keyword>
<dbReference type="Gene3D" id="2.130.10.10">
    <property type="entry name" value="YVTN repeat-like/Quinoprotein amine dehydrogenase"/>
    <property type="match status" value="1"/>
</dbReference>
<keyword evidence="3" id="KW-0150">Chloroplast</keyword>
<feature type="region of interest" description="Disordered" evidence="10">
    <location>
        <begin position="63"/>
        <end position="93"/>
    </location>
</feature>
<dbReference type="GO" id="GO:0032543">
    <property type="term" value="P:mitochondrial translation"/>
    <property type="evidence" value="ECO:0007669"/>
    <property type="project" value="TreeGrafter"/>
</dbReference>
<dbReference type="FunFam" id="4.10.640.10:FF:000017">
    <property type="entry name" value="Related to 30s ribosomal protein s18"/>
    <property type="match status" value="1"/>
</dbReference>
<dbReference type="InterPro" id="IPR001648">
    <property type="entry name" value="Ribosomal_bS18"/>
</dbReference>
<name>A0A8H8TUT4_9BASI</name>
<accession>A0A8H8TUT4</accession>
<dbReference type="EMBL" id="ULHB01000176">
    <property type="protein sequence ID" value="SYW84419.1"/>
    <property type="molecule type" value="Genomic_DNA"/>
</dbReference>
<feature type="region of interest" description="Disordered" evidence="10">
    <location>
        <begin position="382"/>
        <end position="412"/>
    </location>
</feature>
<dbReference type="Gene3D" id="4.10.640.10">
    <property type="entry name" value="Ribosomal protein S18"/>
    <property type="match status" value="1"/>
</dbReference>
<dbReference type="GO" id="GO:0070181">
    <property type="term" value="F:small ribosomal subunit rRNA binding"/>
    <property type="evidence" value="ECO:0007669"/>
    <property type="project" value="TreeGrafter"/>
</dbReference>
<dbReference type="Pfam" id="PF01084">
    <property type="entry name" value="Ribosomal_S18"/>
    <property type="match status" value="1"/>
</dbReference>
<evidence type="ECO:0000313" key="12">
    <source>
        <dbReference type="Proteomes" id="UP000658997"/>
    </source>
</evidence>
<evidence type="ECO:0000256" key="6">
    <source>
        <dbReference type="ARBA" id="ARBA00023274"/>
    </source>
</evidence>
<comment type="similarity">
    <text evidence="2 9">Belongs to the bacterial ribosomal protein bS18 family.</text>
</comment>
<dbReference type="HAMAP" id="MF_00270">
    <property type="entry name" value="Ribosomal_bS18"/>
    <property type="match status" value="1"/>
</dbReference>
<evidence type="ECO:0000256" key="5">
    <source>
        <dbReference type="ARBA" id="ARBA00022980"/>
    </source>
</evidence>
<dbReference type="NCBIfam" id="TIGR00165">
    <property type="entry name" value="S18"/>
    <property type="match status" value="1"/>
</dbReference>
<proteinExistence type="inferred from homology"/>
<dbReference type="GO" id="GO:0005763">
    <property type="term" value="C:mitochondrial small ribosomal subunit"/>
    <property type="evidence" value="ECO:0007669"/>
    <property type="project" value="TreeGrafter"/>
</dbReference>
<dbReference type="SUPFAM" id="SSF50978">
    <property type="entry name" value="WD40 repeat-like"/>
    <property type="match status" value="1"/>
</dbReference>